<dbReference type="SUPFAM" id="SSF52343">
    <property type="entry name" value="Ferredoxin reductase-like, C-terminal NADP-linked domain"/>
    <property type="match status" value="1"/>
</dbReference>
<dbReference type="EMBL" id="CADCUI010000038">
    <property type="protein sequence ID" value="CAA9351124.1"/>
    <property type="molecule type" value="Genomic_DNA"/>
</dbReference>
<reference evidence="5" key="1">
    <citation type="submission" date="2020-02" db="EMBL/GenBank/DDBJ databases">
        <authorList>
            <person name="Meier V. D."/>
        </authorList>
    </citation>
    <scope>NUCLEOTIDE SEQUENCE</scope>
    <source>
        <strain evidence="5">AVDCRST_MAG34</strain>
    </source>
</reference>
<sequence>MRRETATARTLTLAVRGWQGHKPGQHVDVRLTAAGGYTAQRAYSIASAPTADTLELTVEATPGGEVSPFLAQMAEPGVALEVRGPLGGWFVWSPTEQQPVQLIGGGSGVVPLMSMLRTHRAVRHPSTMWLLYSARFPEAVLFSHELAAAGDPADGADRATLVYSRRSPAGDARQPHRIDARDVAAHVLAPEDAPRCYVCGPTPFVEAVIALLLLAGHDPELIRAERFGAGRT</sequence>
<feature type="domain" description="FAD-binding FR-type" evidence="4">
    <location>
        <begin position="1"/>
        <end position="92"/>
    </location>
</feature>
<dbReference type="GO" id="GO:0051537">
    <property type="term" value="F:2 iron, 2 sulfur cluster binding"/>
    <property type="evidence" value="ECO:0007669"/>
    <property type="project" value="UniProtKB-KW"/>
</dbReference>
<dbReference type="SUPFAM" id="SSF63380">
    <property type="entry name" value="Riboflavin synthase domain-like"/>
    <property type="match status" value="1"/>
</dbReference>
<dbReference type="Gene3D" id="2.40.30.10">
    <property type="entry name" value="Translation factors"/>
    <property type="match status" value="1"/>
</dbReference>
<dbReference type="AlphaFoldDB" id="A0A6J4M6F3"/>
<dbReference type="InterPro" id="IPR001433">
    <property type="entry name" value="OxRdtase_FAD/NAD-bd"/>
</dbReference>
<dbReference type="PRINTS" id="PR00406">
    <property type="entry name" value="CYTB5RDTASE"/>
</dbReference>
<protein>
    <submittedName>
        <fullName evidence="5">Flavodoxin reductases (Ferredoxin-NADPH reductases) family 1</fullName>
    </submittedName>
</protein>
<evidence type="ECO:0000256" key="3">
    <source>
        <dbReference type="ARBA" id="ARBA00023014"/>
    </source>
</evidence>
<dbReference type="InterPro" id="IPR008333">
    <property type="entry name" value="Cbr1-like_FAD-bd_dom"/>
</dbReference>
<dbReference type="Pfam" id="PF00175">
    <property type="entry name" value="NAD_binding_1"/>
    <property type="match status" value="1"/>
</dbReference>
<gene>
    <name evidence="5" type="ORF">AVDCRST_MAG34-1766</name>
</gene>
<evidence type="ECO:0000256" key="2">
    <source>
        <dbReference type="ARBA" id="ARBA00022714"/>
    </source>
</evidence>
<dbReference type="InterPro" id="IPR039261">
    <property type="entry name" value="FNR_nucleotide-bd"/>
</dbReference>
<comment type="cofactor">
    <cofactor evidence="1">
        <name>FAD</name>
        <dbReference type="ChEBI" id="CHEBI:57692"/>
    </cofactor>
</comment>
<dbReference type="Gene3D" id="3.40.50.80">
    <property type="entry name" value="Nucleotide-binding domain of ferredoxin-NADP reductase (FNR) module"/>
    <property type="match status" value="1"/>
</dbReference>
<proteinExistence type="predicted"/>
<dbReference type="InterPro" id="IPR017927">
    <property type="entry name" value="FAD-bd_FR_type"/>
</dbReference>
<keyword evidence="2" id="KW-0408">Iron</keyword>
<dbReference type="PANTHER" id="PTHR47354">
    <property type="entry name" value="NADH OXIDOREDUCTASE HCR"/>
    <property type="match status" value="1"/>
</dbReference>
<evidence type="ECO:0000313" key="5">
    <source>
        <dbReference type="EMBL" id="CAA9351124.1"/>
    </source>
</evidence>
<dbReference type="GO" id="GO:0016491">
    <property type="term" value="F:oxidoreductase activity"/>
    <property type="evidence" value="ECO:0007669"/>
    <property type="project" value="InterPro"/>
</dbReference>
<evidence type="ECO:0000256" key="1">
    <source>
        <dbReference type="ARBA" id="ARBA00001974"/>
    </source>
</evidence>
<dbReference type="InterPro" id="IPR050415">
    <property type="entry name" value="MRET"/>
</dbReference>
<accession>A0A6J4M6F3</accession>
<dbReference type="InterPro" id="IPR017938">
    <property type="entry name" value="Riboflavin_synthase-like_b-brl"/>
</dbReference>
<dbReference type="Pfam" id="PF00970">
    <property type="entry name" value="FAD_binding_6"/>
    <property type="match status" value="1"/>
</dbReference>
<keyword evidence="2" id="KW-0479">Metal-binding</keyword>
<organism evidence="5">
    <name type="scientific">uncultured Nocardioidaceae bacterium</name>
    <dbReference type="NCBI Taxonomy" id="253824"/>
    <lineage>
        <taxon>Bacteria</taxon>
        <taxon>Bacillati</taxon>
        <taxon>Actinomycetota</taxon>
        <taxon>Actinomycetes</taxon>
        <taxon>Propionibacteriales</taxon>
        <taxon>Nocardioidaceae</taxon>
        <taxon>environmental samples</taxon>
    </lineage>
</organism>
<dbReference type="InterPro" id="IPR001709">
    <property type="entry name" value="Flavoprot_Pyr_Nucl_cyt_Rdtase"/>
</dbReference>
<evidence type="ECO:0000259" key="4">
    <source>
        <dbReference type="PROSITE" id="PS51384"/>
    </source>
</evidence>
<dbReference type="PANTHER" id="PTHR47354:SF5">
    <property type="entry name" value="PROTEIN RFBI"/>
    <property type="match status" value="1"/>
</dbReference>
<keyword evidence="3" id="KW-0411">Iron-sulfur</keyword>
<dbReference type="PRINTS" id="PR00371">
    <property type="entry name" value="FPNCR"/>
</dbReference>
<name>A0A6J4M6F3_9ACTN</name>
<dbReference type="PROSITE" id="PS51384">
    <property type="entry name" value="FAD_FR"/>
    <property type="match status" value="1"/>
</dbReference>
<keyword evidence="2" id="KW-0001">2Fe-2S</keyword>